<feature type="transmembrane region" description="Helical" evidence="8">
    <location>
        <begin position="23"/>
        <end position="43"/>
    </location>
</feature>
<sequence>MNDRPDAVAAHPENQRLPAGRSLAYGLQHILTMYGGLIAPPIIVGGAAGLTDADVALLISASIFLSGLATVLQSLGVPYFGAKLPIVQGISFAAVPTMATIASTEGLRPIFGAMLVAGIVGVGVAPLFARVIVLFPPVVTGSIITVIGLSLLPVAVDWIVGDDPHPDGSGSPRDIALAGLTVAVIVVASRLFRGVLARLAVLLGLVVGTLVAVAVGAGTFAAVGDGPLIAAPPLLHFGAPTFELGAIVAMLIVMVVILTETTADLLAVGEIIGTPVDSRRLADGLRADMASSTVAAVVGSFPCSAFGQNVGLVALTRVSSRYVVAWGGGILVLLGVLPVVGRVVAAIPLPVLGGAGIVLFGSLVSAGIKTLGSVRFDANLNLVLVAVTVGVGMVPIAAPGFWGRFPSGVQVVLNSGISAAALVAVTLNIFFNIWRRTPERTAR</sequence>
<dbReference type="PROSITE" id="PS01116">
    <property type="entry name" value="XANTH_URACIL_PERMASE"/>
    <property type="match status" value="1"/>
</dbReference>
<feature type="transmembrane region" description="Helical" evidence="8">
    <location>
        <begin position="235"/>
        <end position="258"/>
    </location>
</feature>
<evidence type="ECO:0000256" key="1">
    <source>
        <dbReference type="ARBA" id="ARBA00004651"/>
    </source>
</evidence>
<feature type="transmembrane region" description="Helical" evidence="8">
    <location>
        <begin position="175"/>
        <end position="192"/>
    </location>
</feature>
<dbReference type="NCBIfam" id="TIGR03173">
    <property type="entry name" value="pbuX"/>
    <property type="match status" value="1"/>
</dbReference>
<evidence type="ECO:0000256" key="7">
    <source>
        <dbReference type="ARBA" id="ARBA00023136"/>
    </source>
</evidence>
<dbReference type="RefSeq" id="WP_240172396.1">
    <property type="nucleotide sequence ID" value="NZ_CP092365.1"/>
</dbReference>
<evidence type="ECO:0000313" key="9">
    <source>
        <dbReference type="EMBL" id="ULN54197.1"/>
    </source>
</evidence>
<feature type="transmembrane region" description="Helical" evidence="8">
    <location>
        <begin position="84"/>
        <end position="104"/>
    </location>
</feature>
<feature type="transmembrane region" description="Helical" evidence="8">
    <location>
        <begin position="199"/>
        <end position="223"/>
    </location>
</feature>
<evidence type="ECO:0000256" key="2">
    <source>
        <dbReference type="ARBA" id="ARBA00008821"/>
    </source>
</evidence>
<feature type="transmembrane region" description="Helical" evidence="8">
    <location>
        <begin position="408"/>
        <end position="434"/>
    </location>
</feature>
<dbReference type="InterPro" id="IPR006043">
    <property type="entry name" value="NCS2"/>
</dbReference>
<dbReference type="Proteomes" id="UP001055200">
    <property type="component" value="Chromosome"/>
</dbReference>
<dbReference type="NCBIfam" id="NF037981">
    <property type="entry name" value="NCS2_1"/>
    <property type="match status" value="1"/>
</dbReference>
<accession>A0ABY3U8Z2</accession>
<reference evidence="9" key="1">
    <citation type="submission" date="2022-08" db="EMBL/GenBank/DDBJ databases">
        <title>Complete genome sequence of 14 non-tuberculosis mycobacteria type-strains.</title>
        <authorList>
            <person name="Igarashi Y."/>
            <person name="Osugi A."/>
            <person name="Mitarai S."/>
        </authorList>
    </citation>
    <scope>NUCLEOTIDE SEQUENCE</scope>
    <source>
        <strain evidence="9">DSM 45575</strain>
    </source>
</reference>
<keyword evidence="6 8" id="KW-1133">Transmembrane helix</keyword>
<dbReference type="PANTHER" id="PTHR42810">
    <property type="entry name" value="PURINE PERMEASE C1399.01C-RELATED"/>
    <property type="match status" value="1"/>
</dbReference>
<dbReference type="PANTHER" id="PTHR42810:SF4">
    <property type="entry name" value="URIC ACID TRANSPORTER UACT"/>
    <property type="match status" value="1"/>
</dbReference>
<evidence type="ECO:0000256" key="3">
    <source>
        <dbReference type="ARBA" id="ARBA00022448"/>
    </source>
</evidence>
<feature type="transmembrane region" description="Helical" evidence="8">
    <location>
        <begin position="322"/>
        <end position="341"/>
    </location>
</feature>
<keyword evidence="10" id="KW-1185">Reference proteome</keyword>
<evidence type="ECO:0000256" key="5">
    <source>
        <dbReference type="ARBA" id="ARBA00022692"/>
    </source>
</evidence>
<name>A0ABY3U8Z2_9MYCO</name>
<keyword evidence="5 8" id="KW-0812">Transmembrane</keyword>
<dbReference type="EMBL" id="CP092365">
    <property type="protein sequence ID" value="ULN54197.1"/>
    <property type="molecule type" value="Genomic_DNA"/>
</dbReference>
<evidence type="ECO:0000313" key="10">
    <source>
        <dbReference type="Proteomes" id="UP001055200"/>
    </source>
</evidence>
<feature type="transmembrane region" description="Helical" evidence="8">
    <location>
        <begin position="55"/>
        <end position="72"/>
    </location>
</feature>
<dbReference type="NCBIfam" id="TIGR00801">
    <property type="entry name" value="ncs2"/>
    <property type="match status" value="1"/>
</dbReference>
<dbReference type="InterPro" id="IPR017588">
    <property type="entry name" value="UacT-like"/>
</dbReference>
<feature type="transmembrane region" description="Helical" evidence="8">
    <location>
        <begin position="134"/>
        <end position="155"/>
    </location>
</feature>
<dbReference type="InterPro" id="IPR006042">
    <property type="entry name" value="Xan_ur_permease"/>
</dbReference>
<feature type="transmembrane region" description="Helical" evidence="8">
    <location>
        <begin position="347"/>
        <end position="368"/>
    </location>
</feature>
<evidence type="ECO:0000256" key="4">
    <source>
        <dbReference type="ARBA" id="ARBA00022475"/>
    </source>
</evidence>
<organism evidence="9 10">
    <name type="scientific">Mycolicibacillus parakoreensis</name>
    <dbReference type="NCBI Taxonomy" id="1069221"/>
    <lineage>
        <taxon>Bacteria</taxon>
        <taxon>Bacillati</taxon>
        <taxon>Actinomycetota</taxon>
        <taxon>Actinomycetes</taxon>
        <taxon>Mycobacteriales</taxon>
        <taxon>Mycobacteriaceae</taxon>
        <taxon>Mycolicibacillus</taxon>
    </lineage>
</organism>
<dbReference type="Pfam" id="PF00860">
    <property type="entry name" value="Xan_ur_permease"/>
    <property type="match status" value="1"/>
</dbReference>
<feature type="transmembrane region" description="Helical" evidence="8">
    <location>
        <begin position="380"/>
        <end position="402"/>
    </location>
</feature>
<proteinExistence type="inferred from homology"/>
<feature type="transmembrane region" description="Helical" evidence="8">
    <location>
        <begin position="110"/>
        <end position="129"/>
    </location>
</feature>
<gene>
    <name evidence="9" type="ORF">MIU77_08050</name>
</gene>
<comment type="subcellular location">
    <subcellularLocation>
        <location evidence="1">Cell membrane</location>
        <topology evidence="1">Multi-pass membrane protein</topology>
    </subcellularLocation>
</comment>
<comment type="similarity">
    <text evidence="2">Belongs to the nucleobase:cation symporter-2 (NCS2) (TC 2.A.40) family.</text>
</comment>
<keyword evidence="4" id="KW-1003">Cell membrane</keyword>
<evidence type="ECO:0000256" key="8">
    <source>
        <dbReference type="SAM" id="Phobius"/>
    </source>
</evidence>
<evidence type="ECO:0000256" key="6">
    <source>
        <dbReference type="ARBA" id="ARBA00022989"/>
    </source>
</evidence>
<protein>
    <submittedName>
        <fullName evidence="9">Purine permease</fullName>
    </submittedName>
</protein>
<keyword evidence="3" id="KW-0813">Transport</keyword>
<keyword evidence="7 8" id="KW-0472">Membrane</keyword>